<dbReference type="Gene3D" id="3.10.129.10">
    <property type="entry name" value="Hotdog Thioesterase"/>
    <property type="match status" value="1"/>
</dbReference>
<dbReference type="PANTHER" id="PTHR36934:SF1">
    <property type="entry name" value="THIOESTERASE DOMAIN-CONTAINING PROTEIN"/>
    <property type="match status" value="1"/>
</dbReference>
<evidence type="ECO:0000259" key="3">
    <source>
        <dbReference type="Pfam" id="PF22636"/>
    </source>
</evidence>
<dbReference type="InterPro" id="IPR025540">
    <property type="entry name" value="FlK"/>
</dbReference>
<feature type="active site" evidence="1">
    <location>
        <position position="72"/>
    </location>
</feature>
<proteinExistence type="predicted"/>
<dbReference type="Proteomes" id="UP000295341">
    <property type="component" value="Unassembled WGS sequence"/>
</dbReference>
<dbReference type="EMBL" id="SOBT01000012">
    <property type="protein sequence ID" value="TDU24164.1"/>
    <property type="molecule type" value="Genomic_DNA"/>
</dbReference>
<dbReference type="SUPFAM" id="SSF54637">
    <property type="entry name" value="Thioesterase/thiol ester dehydrase-isomerase"/>
    <property type="match status" value="1"/>
</dbReference>
<feature type="domain" description="Fluoroacetyl-CoA-specific thioesterase-like" evidence="3">
    <location>
        <begin position="19"/>
        <end position="120"/>
    </location>
</feature>
<dbReference type="RefSeq" id="WP_133883586.1">
    <property type="nucleotide sequence ID" value="NZ_MWIN01000003.1"/>
</dbReference>
<name>A0A4R7NSW9_9GAMM</name>
<evidence type="ECO:0000256" key="2">
    <source>
        <dbReference type="PIRSR" id="PIRSR014972-2"/>
    </source>
</evidence>
<dbReference type="InterPro" id="IPR054485">
    <property type="entry name" value="FlK-like_dom"/>
</dbReference>
<keyword evidence="5" id="KW-1185">Reference proteome</keyword>
<gene>
    <name evidence="4" type="ORF">DFR24_4428</name>
</gene>
<dbReference type="PIRSF" id="PIRSF014972">
    <property type="entry name" value="FlK"/>
    <property type="match status" value="1"/>
</dbReference>
<organism evidence="4 5">
    <name type="scientific">Panacagrimonas perspica</name>
    <dbReference type="NCBI Taxonomy" id="381431"/>
    <lineage>
        <taxon>Bacteria</taxon>
        <taxon>Pseudomonadati</taxon>
        <taxon>Pseudomonadota</taxon>
        <taxon>Gammaproteobacteria</taxon>
        <taxon>Nevskiales</taxon>
        <taxon>Nevskiaceae</taxon>
        <taxon>Panacagrimonas</taxon>
    </lineage>
</organism>
<feature type="binding site" evidence="2">
    <location>
        <position position="65"/>
    </location>
    <ligand>
        <name>substrate</name>
    </ligand>
</feature>
<evidence type="ECO:0000313" key="4">
    <source>
        <dbReference type="EMBL" id="TDU24164.1"/>
    </source>
</evidence>
<dbReference type="PANTHER" id="PTHR36934">
    <property type="entry name" value="BLR0278 PROTEIN"/>
    <property type="match status" value="1"/>
</dbReference>
<evidence type="ECO:0000256" key="1">
    <source>
        <dbReference type="PIRSR" id="PIRSR014972-1"/>
    </source>
</evidence>
<sequence>MNPLESLHVGLQGKESVVVRDELTVRHHLPTMPAVYGTPMMIYLMEVAAANAIHPLLPAGWVSVGAEVNIKHLAATPIGRTVTATAFVVGIEGRLVRFNVKAHDGVRVIGEGTHVRGVIDLQKFEERLAKE</sequence>
<feature type="binding site" evidence="2">
    <location>
        <position position="65"/>
    </location>
    <ligand>
        <name>CoA</name>
        <dbReference type="ChEBI" id="CHEBI:57287"/>
    </ligand>
</feature>
<feature type="active site" evidence="1">
    <location>
        <position position="46"/>
    </location>
</feature>
<feature type="binding site" evidence="2">
    <location>
        <position position="116"/>
    </location>
    <ligand>
        <name>substrate</name>
    </ligand>
</feature>
<dbReference type="AlphaFoldDB" id="A0A4R7NSW9"/>
<dbReference type="Pfam" id="PF22636">
    <property type="entry name" value="FlK"/>
    <property type="match status" value="1"/>
</dbReference>
<protein>
    <submittedName>
        <fullName evidence="4">Thioesterase superfamily protein</fullName>
    </submittedName>
</protein>
<reference evidence="4 5" key="1">
    <citation type="submission" date="2019-03" db="EMBL/GenBank/DDBJ databases">
        <title>Genomic Encyclopedia of Type Strains, Phase IV (KMG-IV): sequencing the most valuable type-strain genomes for metagenomic binning, comparative biology and taxonomic classification.</title>
        <authorList>
            <person name="Goeker M."/>
        </authorList>
    </citation>
    <scope>NUCLEOTIDE SEQUENCE [LARGE SCALE GENOMIC DNA]</scope>
    <source>
        <strain evidence="4 5">DSM 26377</strain>
    </source>
</reference>
<dbReference type="InterPro" id="IPR029069">
    <property type="entry name" value="HotDog_dom_sf"/>
</dbReference>
<evidence type="ECO:0000313" key="5">
    <source>
        <dbReference type="Proteomes" id="UP000295341"/>
    </source>
</evidence>
<accession>A0A4R7NSW9</accession>
<dbReference type="OrthoDB" id="8526175at2"/>
<feature type="active site" evidence="1">
    <location>
        <position position="38"/>
    </location>
</feature>
<comment type="caution">
    <text evidence="4">The sequence shown here is derived from an EMBL/GenBank/DDBJ whole genome shotgun (WGS) entry which is preliminary data.</text>
</comment>